<dbReference type="EMBL" id="GBRD01011075">
    <property type="protein sequence ID" value="JAG54749.1"/>
    <property type="molecule type" value="Transcribed_RNA"/>
</dbReference>
<reference evidence="2" key="2">
    <citation type="submission" date="2014-07" db="EMBL/GenBank/DDBJ databases">
        <authorList>
            <person name="Hull J."/>
        </authorList>
    </citation>
    <scope>NUCLEOTIDE SEQUENCE</scope>
</reference>
<dbReference type="EMBL" id="GBHO01026778">
    <property type="protein sequence ID" value="JAG16826.1"/>
    <property type="molecule type" value="Transcribed_RNA"/>
</dbReference>
<dbReference type="AlphaFoldDB" id="A0A0A9XAZ3"/>
<evidence type="ECO:0000313" key="2">
    <source>
        <dbReference type="EMBL" id="JAG16826.1"/>
    </source>
</evidence>
<evidence type="ECO:0000256" key="1">
    <source>
        <dbReference type="SAM" id="MobiDB-lite"/>
    </source>
</evidence>
<feature type="compositionally biased region" description="Polar residues" evidence="1">
    <location>
        <begin position="36"/>
        <end position="51"/>
    </location>
</feature>
<reference evidence="3" key="3">
    <citation type="submission" date="2014-09" db="EMBL/GenBank/DDBJ databases">
        <authorList>
            <person name="Magalhaes I.L.F."/>
            <person name="Oliveira U."/>
            <person name="Santos F.R."/>
            <person name="Vidigal T.H.D.A."/>
            <person name="Brescovit A.D."/>
            <person name="Santos A.J."/>
        </authorList>
    </citation>
    <scope>NUCLEOTIDE SEQUENCE</scope>
</reference>
<feature type="region of interest" description="Disordered" evidence="1">
    <location>
        <begin position="25"/>
        <end position="102"/>
    </location>
</feature>
<name>A0A0A9XAZ3_LYGHE</name>
<gene>
    <name evidence="2" type="ORF">CM83_1531</name>
</gene>
<sequence>MERISLVNDKKDCCDAPSYMVRRRTGKIGMGEGDALTTSGSGSTEKMSSRISSDENEEDEEVEGDCGITTDLLTSSSYRMDHHQNETSVTRHHKSTDTKNLG</sequence>
<protein>
    <submittedName>
        <fullName evidence="2">Uncharacterized protein</fullName>
    </submittedName>
</protein>
<organism evidence="2">
    <name type="scientific">Lygus hesperus</name>
    <name type="common">Western plant bug</name>
    <dbReference type="NCBI Taxonomy" id="30085"/>
    <lineage>
        <taxon>Eukaryota</taxon>
        <taxon>Metazoa</taxon>
        <taxon>Ecdysozoa</taxon>
        <taxon>Arthropoda</taxon>
        <taxon>Hexapoda</taxon>
        <taxon>Insecta</taxon>
        <taxon>Pterygota</taxon>
        <taxon>Neoptera</taxon>
        <taxon>Paraneoptera</taxon>
        <taxon>Hemiptera</taxon>
        <taxon>Heteroptera</taxon>
        <taxon>Panheteroptera</taxon>
        <taxon>Cimicomorpha</taxon>
        <taxon>Miridae</taxon>
        <taxon>Mirini</taxon>
        <taxon>Lygus</taxon>
    </lineage>
</organism>
<accession>A0A0A9XAZ3</accession>
<reference evidence="2" key="1">
    <citation type="journal article" date="2014" name="PLoS ONE">
        <title>Transcriptome-Based Identification of ABC Transporters in the Western Tarnished Plant Bug Lygus hesperus.</title>
        <authorList>
            <person name="Hull J.J."/>
            <person name="Chaney K."/>
            <person name="Geib S.M."/>
            <person name="Fabrick J.A."/>
            <person name="Brent C.S."/>
            <person name="Walsh D."/>
            <person name="Lavine L.C."/>
        </authorList>
    </citation>
    <scope>NUCLEOTIDE SEQUENCE</scope>
</reference>
<feature type="compositionally biased region" description="Acidic residues" evidence="1">
    <location>
        <begin position="54"/>
        <end position="64"/>
    </location>
</feature>
<evidence type="ECO:0000313" key="3">
    <source>
        <dbReference type="EMBL" id="JAG54749.1"/>
    </source>
</evidence>
<proteinExistence type="predicted"/>